<keyword evidence="4" id="KW-1185">Reference proteome</keyword>
<feature type="domain" description="NADH:ubiquinone oxidoreductase-like 20kDa subunit" evidence="2">
    <location>
        <begin position="14"/>
        <end position="170"/>
    </location>
</feature>
<dbReference type="PANTHER" id="PTHR42845:SF2">
    <property type="entry name" value="F420-NON-REDUCING HYDROGENASE VHU SUBUNIT G"/>
    <property type="match status" value="1"/>
</dbReference>
<dbReference type="InParanoid" id="A0A0F7IFT1"/>
<dbReference type="Pfam" id="PF01058">
    <property type="entry name" value="Oxidored_q6"/>
    <property type="match status" value="1"/>
</dbReference>
<dbReference type="Proteomes" id="UP000034723">
    <property type="component" value="Chromosome"/>
</dbReference>
<dbReference type="EC" id="1.12.99.-" evidence="3"/>
<dbReference type="Gene3D" id="3.40.50.700">
    <property type="entry name" value="NADH:ubiquinone oxidoreductase-like, 20kDa subunit"/>
    <property type="match status" value="1"/>
</dbReference>
<dbReference type="GO" id="GO:0016491">
    <property type="term" value="F:oxidoreductase activity"/>
    <property type="evidence" value="ECO:0007669"/>
    <property type="project" value="UniProtKB-KW"/>
</dbReference>
<dbReference type="GO" id="GO:0051536">
    <property type="term" value="F:iron-sulfur cluster binding"/>
    <property type="evidence" value="ECO:0007669"/>
    <property type="project" value="InterPro"/>
</dbReference>
<keyword evidence="1 3" id="KW-0560">Oxidoreductase</keyword>
<dbReference type="HOGENOM" id="CLU_053270_0_0_2"/>
<evidence type="ECO:0000259" key="2">
    <source>
        <dbReference type="Pfam" id="PF01058"/>
    </source>
</evidence>
<organism evidence="3 4">
    <name type="scientific">Geoglobus ahangari</name>
    <dbReference type="NCBI Taxonomy" id="113653"/>
    <lineage>
        <taxon>Archaea</taxon>
        <taxon>Methanobacteriati</taxon>
        <taxon>Methanobacteriota</taxon>
        <taxon>Archaeoglobi</taxon>
        <taxon>Archaeoglobales</taxon>
        <taxon>Archaeoglobaceae</taxon>
        <taxon>Geoglobus</taxon>
    </lineage>
</organism>
<dbReference type="EMBL" id="CP011267">
    <property type="protein sequence ID" value="AKG90694.1"/>
    <property type="molecule type" value="Genomic_DNA"/>
</dbReference>
<reference evidence="3 4" key="1">
    <citation type="submission" date="2015-04" db="EMBL/GenBank/DDBJ databases">
        <title>The complete genome sequence of the hyperthermophilic, obligate iron-reducing archaeon Geoglobus ahangari strain 234T.</title>
        <authorList>
            <person name="Manzella M.P."/>
            <person name="Holmes D.E."/>
            <person name="Rocheleau J.M."/>
            <person name="Chung A."/>
            <person name="Reguera G."/>
            <person name="Kashefi K."/>
        </authorList>
    </citation>
    <scope>NUCLEOTIDE SEQUENCE [LARGE SCALE GENOMIC DNA]</scope>
    <source>
        <strain evidence="3 4">234</strain>
    </source>
</reference>
<evidence type="ECO:0000313" key="3">
    <source>
        <dbReference type="EMBL" id="AKG90694.1"/>
    </source>
</evidence>
<dbReference type="PANTHER" id="PTHR42845">
    <property type="entry name" value="COENZYME F420-REDUCING HYDROGENASE, GAMMA SUBUNIT"/>
    <property type="match status" value="1"/>
</dbReference>
<name>A0A0F7IFT1_9EURY</name>
<sequence length="302" mass="33174">MVTIRLAFYLSSGCMGCEMAIVDGLAEVYVELSQHEIVWSAPLFTTSKYSDLESLPDKYIDVAIVEGGINSEENERVVRLLRKKSKKIIALGTCAVHGGIPSLSSFHSVAEIFDEVYGERHPSRQVVVEGKYSLTLPEITPQRAVSSAVKVDHYLPGCPPKVEAIERLISSLDSLKDEWLISGDSVCTRCPRSPAREGRGFRKIESVRRFSGDAVDAEGCFLEHGYLCFGFVTAGDCDADCPKASVPCRGCYGPLPNVEDVGGKVIDALTPLLNDESTEQLISEYPELSKLLYLYRPSALRE</sequence>
<dbReference type="InterPro" id="IPR006137">
    <property type="entry name" value="NADH_UbQ_OxRdtase-like_20kDa"/>
</dbReference>
<dbReference type="AlphaFoldDB" id="A0A0F7IFT1"/>
<protein>
    <submittedName>
        <fullName evidence="3">Coenzyme F420-reducing hydrogenase, gamma subunit</fullName>
        <ecNumber evidence="3">1.12.99.-</ecNumber>
    </submittedName>
</protein>
<proteinExistence type="predicted"/>
<dbReference type="InterPro" id="IPR051349">
    <property type="entry name" value="Hydrogenase_assoc-protein"/>
</dbReference>
<evidence type="ECO:0000256" key="1">
    <source>
        <dbReference type="ARBA" id="ARBA00023002"/>
    </source>
</evidence>
<dbReference type="FunCoup" id="A0A0F7IFT1">
    <property type="interactions" value="61"/>
</dbReference>
<dbReference type="InterPro" id="IPR037024">
    <property type="entry name" value="NiFe_Hase_small_N_sf"/>
</dbReference>
<evidence type="ECO:0000313" key="4">
    <source>
        <dbReference type="Proteomes" id="UP000034723"/>
    </source>
</evidence>
<gene>
    <name evidence="3" type="ORF">GAH_02037</name>
</gene>
<dbReference type="STRING" id="113653.GAH_02037"/>
<accession>A0A0F7IFT1</accession>
<dbReference type="SUPFAM" id="SSF56770">
    <property type="entry name" value="HydA/Nqo6-like"/>
    <property type="match status" value="1"/>
</dbReference>
<dbReference type="KEGG" id="gah:GAH_02037"/>